<organism evidence="10 11">
    <name type="scientific">Ignelater luminosus</name>
    <name type="common">Cucubano</name>
    <name type="synonym">Pyrophorus luminosus</name>
    <dbReference type="NCBI Taxonomy" id="2038154"/>
    <lineage>
        <taxon>Eukaryota</taxon>
        <taxon>Metazoa</taxon>
        <taxon>Ecdysozoa</taxon>
        <taxon>Arthropoda</taxon>
        <taxon>Hexapoda</taxon>
        <taxon>Insecta</taxon>
        <taxon>Pterygota</taxon>
        <taxon>Neoptera</taxon>
        <taxon>Endopterygota</taxon>
        <taxon>Coleoptera</taxon>
        <taxon>Polyphaga</taxon>
        <taxon>Elateriformia</taxon>
        <taxon>Elateroidea</taxon>
        <taxon>Elateridae</taxon>
        <taxon>Agrypninae</taxon>
        <taxon>Pyrophorini</taxon>
        <taxon>Ignelater</taxon>
    </lineage>
</organism>
<dbReference type="AlphaFoldDB" id="A0A8K0DBA6"/>
<keyword evidence="7" id="KW-0333">Golgi apparatus</keyword>
<gene>
    <name evidence="10" type="ORF">ILUMI_03269</name>
</gene>
<dbReference type="Proteomes" id="UP000801492">
    <property type="component" value="Unassembled WGS sequence"/>
</dbReference>
<evidence type="ECO:0000256" key="9">
    <source>
        <dbReference type="SAM" id="Phobius"/>
    </source>
</evidence>
<name>A0A8K0DBA6_IGNLU</name>
<protein>
    <submittedName>
        <fullName evidence="10">Uncharacterized protein</fullName>
    </submittedName>
</protein>
<dbReference type="InterPro" id="IPR038757">
    <property type="entry name" value="BRAP"/>
</dbReference>
<comment type="caution">
    <text evidence="10">The sequence shown here is derived from an EMBL/GenBank/DDBJ whole genome shotgun (WGS) entry which is preliminary data.</text>
</comment>
<evidence type="ECO:0000313" key="10">
    <source>
        <dbReference type="EMBL" id="KAF2902918.1"/>
    </source>
</evidence>
<evidence type="ECO:0000256" key="6">
    <source>
        <dbReference type="ARBA" id="ARBA00022989"/>
    </source>
</evidence>
<keyword evidence="11" id="KW-1185">Reference proteome</keyword>
<dbReference type="OrthoDB" id="10036464at2759"/>
<evidence type="ECO:0000256" key="4">
    <source>
        <dbReference type="ARBA" id="ARBA00022692"/>
    </source>
</evidence>
<evidence type="ECO:0000256" key="5">
    <source>
        <dbReference type="ARBA" id="ARBA00022968"/>
    </source>
</evidence>
<keyword evidence="6 9" id="KW-1133">Transmembrane helix</keyword>
<keyword evidence="4 9" id="KW-0812">Transmembrane</keyword>
<dbReference type="EMBL" id="VTPC01001143">
    <property type="protein sequence ID" value="KAF2902918.1"/>
    <property type="molecule type" value="Genomic_DNA"/>
</dbReference>
<keyword evidence="5" id="KW-0735">Signal-anchor</keyword>
<evidence type="ECO:0000256" key="1">
    <source>
        <dbReference type="ARBA" id="ARBA00004323"/>
    </source>
</evidence>
<keyword evidence="3" id="KW-0963">Cytoplasm</keyword>
<reference evidence="10" key="1">
    <citation type="submission" date="2019-08" db="EMBL/GenBank/DDBJ databases">
        <title>The genome of the North American firefly Photinus pyralis.</title>
        <authorList>
            <consortium name="Photinus pyralis genome working group"/>
            <person name="Fallon T.R."/>
            <person name="Sander Lower S.E."/>
            <person name="Weng J.-K."/>
        </authorList>
    </citation>
    <scope>NUCLEOTIDE SEQUENCE</scope>
    <source>
        <strain evidence="10">TRF0915ILg1</strain>
        <tissue evidence="10">Whole body</tissue>
    </source>
</reference>
<evidence type="ECO:0000256" key="2">
    <source>
        <dbReference type="ARBA" id="ARBA00004496"/>
    </source>
</evidence>
<accession>A0A8K0DBA6</accession>
<dbReference type="PANTHER" id="PTHR35259:SF1">
    <property type="entry name" value="BOMBESIN RECEPTOR-ACTIVATED PROTEIN C6ORF89"/>
    <property type="match status" value="1"/>
</dbReference>
<evidence type="ECO:0000256" key="7">
    <source>
        <dbReference type="ARBA" id="ARBA00023034"/>
    </source>
</evidence>
<comment type="subcellular location">
    <subcellularLocation>
        <location evidence="2">Cytoplasm</location>
    </subcellularLocation>
    <subcellularLocation>
        <location evidence="1">Golgi apparatus membrane</location>
        <topology evidence="1">Single-pass type II membrane protein</topology>
    </subcellularLocation>
</comment>
<proteinExistence type="predicted"/>
<feature type="transmembrane region" description="Helical" evidence="9">
    <location>
        <begin position="64"/>
        <end position="83"/>
    </location>
</feature>
<dbReference type="PANTHER" id="PTHR35259">
    <property type="entry name" value="BOMBESIN RECEPTOR-ACTIVATED PROTEIN C6ORF89"/>
    <property type="match status" value="1"/>
</dbReference>
<evidence type="ECO:0000256" key="8">
    <source>
        <dbReference type="ARBA" id="ARBA00023136"/>
    </source>
</evidence>
<evidence type="ECO:0000313" key="11">
    <source>
        <dbReference type="Proteomes" id="UP000801492"/>
    </source>
</evidence>
<dbReference type="GO" id="GO:0000139">
    <property type="term" value="C:Golgi membrane"/>
    <property type="evidence" value="ECO:0007669"/>
    <property type="project" value="UniProtKB-SubCell"/>
</dbReference>
<sequence>MSNSKTFLLSQYKKNVDEIRLRAKAMNLTDSEIDQIFKECFDILKSDGNGSFASKSTLGNIFKITAKVFLCIVCIIFVLYVLLNVHQPTSSIVLRNVQGLIYPGLKVLRFLAVPVLKRFPSLTNLYDETCLVENPYFFVSDMECWPCEDVHSVIDLTGFNNFSLYQSGIPYVVKTNQKHVTFNTLKDTYEANKLTFDKDADIIRSTNSTIKTVQDLFNYMPSTSKSSRTHTSWRINRMMPARIVRSLFPRPYFISQRSGQSMERFVMVDEPFAEAYSLPNPECSYVVVIQGSGERTIILKPSKECGNSCKTVSVVLKPSFVLWYNWWYWRPLSLPLENTTEASITYISSYC</sequence>
<evidence type="ECO:0000256" key="3">
    <source>
        <dbReference type="ARBA" id="ARBA00022490"/>
    </source>
</evidence>
<keyword evidence="8 9" id="KW-0472">Membrane</keyword>